<protein>
    <submittedName>
        <fullName evidence="2">Uncharacterized protein</fullName>
    </submittedName>
</protein>
<dbReference type="Proteomes" id="UP000663760">
    <property type="component" value="Chromosome 5"/>
</dbReference>
<dbReference type="EMBL" id="LR746268">
    <property type="protein sequence ID" value="CAA7396834.1"/>
    <property type="molecule type" value="Genomic_DNA"/>
</dbReference>
<gene>
    <name evidence="2" type="ORF">SI8410_05007497</name>
</gene>
<evidence type="ECO:0000313" key="3">
    <source>
        <dbReference type="Proteomes" id="UP000663760"/>
    </source>
</evidence>
<reference evidence="2" key="1">
    <citation type="submission" date="2020-02" db="EMBL/GenBank/DDBJ databases">
        <authorList>
            <person name="Scholz U."/>
            <person name="Mascher M."/>
            <person name="Fiebig A."/>
        </authorList>
    </citation>
    <scope>NUCLEOTIDE SEQUENCE</scope>
</reference>
<feature type="region of interest" description="Disordered" evidence="1">
    <location>
        <begin position="142"/>
        <end position="179"/>
    </location>
</feature>
<accession>A0A7I8KI50</accession>
<proteinExistence type="predicted"/>
<dbReference type="AlphaFoldDB" id="A0A7I8KI50"/>
<feature type="compositionally biased region" description="Polar residues" evidence="1">
    <location>
        <begin position="149"/>
        <end position="159"/>
    </location>
</feature>
<keyword evidence="3" id="KW-1185">Reference proteome</keyword>
<evidence type="ECO:0000256" key="1">
    <source>
        <dbReference type="SAM" id="MobiDB-lite"/>
    </source>
</evidence>
<sequence length="179" mass="19294">MGMKTTTEMLMKLCSAAGGMRKTIAITPGADEEDHHRQRHGNTGNSEAQAPANLLLDVIHDQEGEYHAAVHPKVPPVEEGAPGLAFLGIVLVELICSEGLHAGLVPSLRDCRQVQREEEEDGLVLRGKTALEVDVGAPFHQYPPLQFQVPESSTPPQYKTTNQDVDDGGDDNGPVTPDE</sequence>
<feature type="region of interest" description="Disordered" evidence="1">
    <location>
        <begin position="28"/>
        <end position="49"/>
    </location>
</feature>
<evidence type="ECO:0000313" key="2">
    <source>
        <dbReference type="EMBL" id="CAA7396834.1"/>
    </source>
</evidence>
<name>A0A7I8KI50_SPIIN</name>
<organism evidence="2 3">
    <name type="scientific">Spirodela intermedia</name>
    <name type="common">Intermediate duckweed</name>
    <dbReference type="NCBI Taxonomy" id="51605"/>
    <lineage>
        <taxon>Eukaryota</taxon>
        <taxon>Viridiplantae</taxon>
        <taxon>Streptophyta</taxon>
        <taxon>Embryophyta</taxon>
        <taxon>Tracheophyta</taxon>
        <taxon>Spermatophyta</taxon>
        <taxon>Magnoliopsida</taxon>
        <taxon>Liliopsida</taxon>
        <taxon>Araceae</taxon>
        <taxon>Lemnoideae</taxon>
        <taxon>Spirodela</taxon>
    </lineage>
</organism>